<dbReference type="PANTHER" id="PTHR43045:SF1">
    <property type="entry name" value="SHIKIMATE TRANSPORTER"/>
    <property type="match status" value="1"/>
</dbReference>
<dbReference type="Pfam" id="PF07690">
    <property type="entry name" value="MFS_1"/>
    <property type="match status" value="1"/>
</dbReference>
<evidence type="ECO:0000256" key="10">
    <source>
        <dbReference type="ARBA" id="ARBA00039918"/>
    </source>
</evidence>
<dbReference type="GO" id="GO:0005886">
    <property type="term" value="C:plasma membrane"/>
    <property type="evidence" value="ECO:0007669"/>
    <property type="project" value="UniProtKB-SubCell"/>
</dbReference>
<feature type="transmembrane region" description="Helical" evidence="11">
    <location>
        <begin position="156"/>
        <end position="180"/>
    </location>
</feature>
<name>A0A8E2B900_9PSEU</name>
<feature type="transmembrane region" description="Helical" evidence="11">
    <location>
        <begin position="192"/>
        <end position="211"/>
    </location>
</feature>
<comment type="caution">
    <text evidence="13">The sequence shown here is derived from an EMBL/GenBank/DDBJ whole genome shotgun (WGS) entry which is preliminary data.</text>
</comment>
<evidence type="ECO:0000256" key="4">
    <source>
        <dbReference type="ARBA" id="ARBA00022475"/>
    </source>
</evidence>
<dbReference type="EMBL" id="JACJHR010000084">
    <property type="protein sequence ID" value="MBB2504885.1"/>
    <property type="molecule type" value="Genomic_DNA"/>
</dbReference>
<protein>
    <recommendedName>
        <fullName evidence="10">Putative proline/betaine transporter</fullName>
    </recommendedName>
</protein>
<evidence type="ECO:0000256" key="2">
    <source>
        <dbReference type="ARBA" id="ARBA00008240"/>
    </source>
</evidence>
<evidence type="ECO:0000313" key="13">
    <source>
        <dbReference type="EMBL" id="MBB2504885.1"/>
    </source>
</evidence>
<dbReference type="PROSITE" id="PS50850">
    <property type="entry name" value="MFS"/>
    <property type="match status" value="1"/>
</dbReference>
<keyword evidence="5 11" id="KW-0812">Transmembrane</keyword>
<accession>A0A8E2B900</accession>
<evidence type="ECO:0000256" key="11">
    <source>
        <dbReference type="SAM" id="Phobius"/>
    </source>
</evidence>
<feature type="transmembrane region" description="Helical" evidence="11">
    <location>
        <begin position="282"/>
        <end position="300"/>
    </location>
</feature>
<feature type="transmembrane region" description="Helical" evidence="11">
    <location>
        <begin position="245"/>
        <end position="270"/>
    </location>
</feature>
<organism evidence="13 14">
    <name type="scientific">Amycolatopsis echigonensis</name>
    <dbReference type="NCBI Taxonomy" id="2576905"/>
    <lineage>
        <taxon>Bacteria</taxon>
        <taxon>Bacillati</taxon>
        <taxon>Actinomycetota</taxon>
        <taxon>Actinomycetes</taxon>
        <taxon>Pseudonocardiales</taxon>
        <taxon>Pseudonocardiaceae</taxon>
        <taxon>Amycolatopsis</taxon>
    </lineage>
</organism>
<keyword evidence="7 11" id="KW-1133">Transmembrane helix</keyword>
<evidence type="ECO:0000259" key="12">
    <source>
        <dbReference type="PROSITE" id="PS50850"/>
    </source>
</evidence>
<dbReference type="InterPro" id="IPR005829">
    <property type="entry name" value="Sugar_transporter_CS"/>
</dbReference>
<feature type="transmembrane region" description="Helical" evidence="11">
    <location>
        <begin position="92"/>
        <end position="110"/>
    </location>
</feature>
<feature type="transmembrane region" description="Helical" evidence="11">
    <location>
        <begin position="55"/>
        <end position="80"/>
    </location>
</feature>
<evidence type="ECO:0000313" key="14">
    <source>
        <dbReference type="Proteomes" id="UP000550260"/>
    </source>
</evidence>
<evidence type="ECO:0000256" key="9">
    <source>
        <dbReference type="ARBA" id="ARBA00037295"/>
    </source>
</evidence>
<evidence type="ECO:0000256" key="7">
    <source>
        <dbReference type="ARBA" id="ARBA00022989"/>
    </source>
</evidence>
<keyword evidence="6" id="KW-0769">Symport</keyword>
<dbReference type="InterPro" id="IPR020846">
    <property type="entry name" value="MFS_dom"/>
</dbReference>
<comment type="similarity">
    <text evidence="2">Belongs to the major facilitator superfamily. Metabolite:H+ Symporter (MHS) family (TC 2.A.1.6) family.</text>
</comment>
<evidence type="ECO:0000256" key="1">
    <source>
        <dbReference type="ARBA" id="ARBA00004651"/>
    </source>
</evidence>
<dbReference type="InterPro" id="IPR011701">
    <property type="entry name" value="MFS"/>
</dbReference>
<comment type="function">
    <text evidence="9">May be a proton symporter involved in the uptake of osmolytes such as proline and glycine betaine.</text>
</comment>
<proteinExistence type="inferred from homology"/>
<dbReference type="PANTHER" id="PTHR43045">
    <property type="entry name" value="SHIKIMATE TRANSPORTER"/>
    <property type="match status" value="1"/>
</dbReference>
<comment type="subcellular location">
    <subcellularLocation>
        <location evidence="1">Cell membrane</location>
        <topology evidence="1">Multi-pass membrane protein</topology>
    </subcellularLocation>
</comment>
<feature type="transmembrane region" description="Helical" evidence="11">
    <location>
        <begin position="338"/>
        <end position="361"/>
    </location>
</feature>
<evidence type="ECO:0000256" key="3">
    <source>
        <dbReference type="ARBA" id="ARBA00022448"/>
    </source>
</evidence>
<dbReference type="GO" id="GO:0015293">
    <property type="term" value="F:symporter activity"/>
    <property type="evidence" value="ECO:0007669"/>
    <property type="project" value="UniProtKB-KW"/>
</dbReference>
<keyword evidence="4" id="KW-1003">Cell membrane</keyword>
<dbReference type="FunFam" id="1.20.1250.20:FF:000001">
    <property type="entry name" value="Dicarboxylate MFS transporter"/>
    <property type="match status" value="1"/>
</dbReference>
<feature type="transmembrane region" description="Helical" evidence="11">
    <location>
        <begin position="20"/>
        <end position="43"/>
    </location>
</feature>
<keyword evidence="8 11" id="KW-0472">Membrane</keyword>
<dbReference type="InterPro" id="IPR036259">
    <property type="entry name" value="MFS_trans_sf"/>
</dbReference>
<feature type="transmembrane region" description="Helical" evidence="11">
    <location>
        <begin position="403"/>
        <end position="421"/>
    </location>
</feature>
<evidence type="ECO:0000256" key="8">
    <source>
        <dbReference type="ARBA" id="ARBA00023136"/>
    </source>
</evidence>
<feature type="transmembrane region" description="Helical" evidence="11">
    <location>
        <begin position="373"/>
        <end position="397"/>
    </location>
</feature>
<dbReference type="RefSeq" id="WP_183126546.1">
    <property type="nucleotide sequence ID" value="NZ_JACJHR010000084.1"/>
</dbReference>
<dbReference type="AlphaFoldDB" id="A0A8E2B900"/>
<evidence type="ECO:0000256" key="5">
    <source>
        <dbReference type="ARBA" id="ARBA00022692"/>
    </source>
</evidence>
<reference evidence="13 14" key="1">
    <citation type="submission" date="2020-08" db="EMBL/GenBank/DDBJ databases">
        <title>Amycolatopsis echigonensis JCM 21831.</title>
        <authorList>
            <person name="Tedsree N."/>
            <person name="Kuncharoen N."/>
            <person name="Likhitwitayawuid K."/>
            <person name="Tanasupawat S."/>
        </authorList>
    </citation>
    <scope>NUCLEOTIDE SEQUENCE [LARGE SCALE GENOMIC DNA]</scope>
    <source>
        <strain evidence="13 14">JCM 21831</strain>
    </source>
</reference>
<dbReference type="Gene3D" id="1.20.1250.20">
    <property type="entry name" value="MFS general substrate transporter like domains"/>
    <property type="match status" value="2"/>
</dbReference>
<gene>
    <name evidence="13" type="ORF">H5411_37810</name>
</gene>
<dbReference type="SUPFAM" id="SSF103473">
    <property type="entry name" value="MFS general substrate transporter"/>
    <property type="match status" value="1"/>
</dbReference>
<evidence type="ECO:0000256" key="6">
    <source>
        <dbReference type="ARBA" id="ARBA00022847"/>
    </source>
</evidence>
<dbReference type="PROSITE" id="PS00217">
    <property type="entry name" value="SUGAR_TRANSPORT_2"/>
    <property type="match status" value="1"/>
</dbReference>
<feature type="transmembrane region" description="Helical" evidence="11">
    <location>
        <begin position="312"/>
        <end position="332"/>
    </location>
</feature>
<dbReference type="Proteomes" id="UP000550260">
    <property type="component" value="Unassembled WGS sequence"/>
</dbReference>
<feature type="transmembrane region" description="Helical" evidence="11">
    <location>
        <begin position="116"/>
        <end position="135"/>
    </location>
</feature>
<feature type="domain" description="Major facilitator superfamily (MFS) profile" evidence="12">
    <location>
        <begin position="20"/>
        <end position="429"/>
    </location>
</feature>
<sequence>MNEVAKIRLYQVDQKVHPKVILAACAGTLIEFYDFTVYGYLAVTIGRLFFPGGDTAAATLSALAVFAIAFFIRPIGGLIFGHLGDRLGRRNVLSITILLMGTATTVMGILPTYASVGIGATIAVVLLRLVQGAAAGGELGGALTYIAESVPARKRAFLTSFTQIGSHGSAALAAVVVAVVTSSVSQKQFLSWGWRIPLLIALPMAAVGLFIRMRLEDTPEFRAIQSEGRVARSPIMRTLSEGYPALFRIWGLVTLQVMSGYFCVTFLYIYFSQFLGFSAKSAYWATAIMVAIGISTLPLFGRLSDRWGRKPLLRSAAAGWLVLVYPVLMLMGTGSYGLALLGAVILFTLNCAYACPAFAVVTELLPTRFRYTGAALGINVPLALFGGSAPYLSAWLIEHTGSTRSPAFVIAAAALLSLFTTTKLPETAGRGLQA</sequence>
<keyword evidence="3" id="KW-0813">Transport</keyword>